<protein>
    <recommendedName>
        <fullName evidence="3">DNA-binding protein</fullName>
    </recommendedName>
</protein>
<dbReference type="InterPro" id="IPR003772">
    <property type="entry name" value="YceD"/>
</dbReference>
<dbReference type="KEGG" id="ckr:CKR_1288"/>
<proteinExistence type="predicted"/>
<dbReference type="PANTHER" id="PTHR34374">
    <property type="entry name" value="LARGE RIBOSOMAL RNA SUBUNIT ACCUMULATION PROTEIN YCED HOMOLOG 1, CHLOROPLASTIC"/>
    <property type="match status" value="1"/>
</dbReference>
<name>B9E1G4_CLOK1</name>
<gene>
    <name evidence="1" type="ordered locus">CKR_1288</name>
</gene>
<organism evidence="1 2">
    <name type="scientific">Clostridium kluyveri (strain NBRC 12016)</name>
    <dbReference type="NCBI Taxonomy" id="583346"/>
    <lineage>
        <taxon>Bacteria</taxon>
        <taxon>Bacillati</taxon>
        <taxon>Bacillota</taxon>
        <taxon>Clostridia</taxon>
        <taxon>Eubacteriales</taxon>
        <taxon>Clostridiaceae</taxon>
        <taxon>Clostridium</taxon>
    </lineage>
</organism>
<sequence length="170" mass="19729">MSIVELNISELLKEKKAERKLDLIIQEDGLYDGMEYIKLLRPISFVGILSKLENDFTLKGKVQGVLELICSRCIEKFPYELDITIVEKFTNVYKEDEDDETIFIEDNVIDISQVVQNNIILTLPIKRLCKQNCKGLCQQCGTNLNKFKCQCKNHDIDLRLAKLKDMFFTD</sequence>
<dbReference type="Pfam" id="PF02620">
    <property type="entry name" value="YceD"/>
    <property type="match status" value="1"/>
</dbReference>
<dbReference type="HOGENOM" id="CLU_100236_1_1_9"/>
<dbReference type="PANTHER" id="PTHR34374:SF1">
    <property type="entry name" value="LARGE RIBOSOMAL RNA SUBUNIT ACCUMULATION PROTEIN YCED HOMOLOG 1, CHLOROPLASTIC"/>
    <property type="match status" value="1"/>
</dbReference>
<dbReference type="AlphaFoldDB" id="B9E1G4"/>
<evidence type="ECO:0008006" key="3">
    <source>
        <dbReference type="Google" id="ProtNLM"/>
    </source>
</evidence>
<reference evidence="2" key="1">
    <citation type="submission" date="2005-09" db="EMBL/GenBank/DDBJ databases">
        <title>Complete genome sequence of Clostridium kluyveri and comparative genomics of Clostridia species.</title>
        <authorList>
            <person name="Inui M."/>
            <person name="Nonaka H."/>
            <person name="Shinoda Y."/>
            <person name="Ikenaga Y."/>
            <person name="Abe M."/>
            <person name="Naito K."/>
            <person name="Vertes A.A."/>
            <person name="Yukawa H."/>
        </authorList>
    </citation>
    <scope>NUCLEOTIDE SEQUENCE [LARGE SCALE GENOMIC DNA]</scope>
    <source>
        <strain evidence="2">NBRC 12016</strain>
    </source>
</reference>
<dbReference type="Proteomes" id="UP000007969">
    <property type="component" value="Chromosome"/>
</dbReference>
<accession>B9E1G4</accession>
<evidence type="ECO:0000313" key="2">
    <source>
        <dbReference type="Proteomes" id="UP000007969"/>
    </source>
</evidence>
<evidence type="ECO:0000313" key="1">
    <source>
        <dbReference type="EMBL" id="BAH06339.1"/>
    </source>
</evidence>
<dbReference type="EMBL" id="AP009049">
    <property type="protein sequence ID" value="BAH06339.1"/>
    <property type="molecule type" value="Genomic_DNA"/>
</dbReference>